<evidence type="ECO:0000313" key="1">
    <source>
        <dbReference type="EMBL" id="KFD50666.1"/>
    </source>
</evidence>
<proteinExistence type="predicted"/>
<protein>
    <submittedName>
        <fullName evidence="1">Uncharacterized protein</fullName>
    </submittedName>
</protein>
<accession>A0A085M0C0</accession>
<organism evidence="1 2">
    <name type="scientific">Trichuris suis</name>
    <name type="common">pig whipworm</name>
    <dbReference type="NCBI Taxonomy" id="68888"/>
    <lineage>
        <taxon>Eukaryota</taxon>
        <taxon>Metazoa</taxon>
        <taxon>Ecdysozoa</taxon>
        <taxon>Nematoda</taxon>
        <taxon>Enoplea</taxon>
        <taxon>Dorylaimia</taxon>
        <taxon>Trichinellida</taxon>
        <taxon>Trichuridae</taxon>
        <taxon>Trichuris</taxon>
    </lineage>
</organism>
<dbReference type="Proteomes" id="UP000030764">
    <property type="component" value="Unassembled WGS sequence"/>
</dbReference>
<dbReference type="AlphaFoldDB" id="A0A085M0C0"/>
<reference evidence="1 2" key="1">
    <citation type="journal article" date="2014" name="Nat. Genet.">
        <title>Genome and transcriptome of the porcine whipworm Trichuris suis.</title>
        <authorList>
            <person name="Jex A.R."/>
            <person name="Nejsum P."/>
            <person name="Schwarz E.M."/>
            <person name="Hu L."/>
            <person name="Young N.D."/>
            <person name="Hall R.S."/>
            <person name="Korhonen P.K."/>
            <person name="Liao S."/>
            <person name="Thamsborg S."/>
            <person name="Xia J."/>
            <person name="Xu P."/>
            <person name="Wang S."/>
            <person name="Scheerlinck J.P."/>
            <person name="Hofmann A."/>
            <person name="Sternberg P.W."/>
            <person name="Wang J."/>
            <person name="Gasser R.B."/>
        </authorList>
    </citation>
    <scope>NUCLEOTIDE SEQUENCE [LARGE SCALE GENOMIC DNA]</scope>
    <source>
        <strain evidence="1">DCEP-RM93M</strain>
    </source>
</reference>
<evidence type="ECO:0000313" key="2">
    <source>
        <dbReference type="Proteomes" id="UP000030764"/>
    </source>
</evidence>
<keyword evidence="2" id="KW-1185">Reference proteome</keyword>
<gene>
    <name evidence="1" type="ORF">M513_08473</name>
</gene>
<name>A0A085M0C0_9BILA</name>
<dbReference type="EMBL" id="KL363250">
    <property type="protein sequence ID" value="KFD50666.1"/>
    <property type="molecule type" value="Genomic_DNA"/>
</dbReference>
<sequence>MVKLNAVTKRLNIALSWHMKRIKLMMDSSTVHRQTSDGLSGKARLRMKAASEMLIRRHTGAALALVKEYGLDITATSVKSASNKENALVHTPLW</sequence>